<reference evidence="1 2" key="1">
    <citation type="submission" date="2018-07" db="EMBL/GenBank/DDBJ databases">
        <title>Genomic Encyclopedia of Type Strains, Phase IV (KMG-IV): sequencing the most valuable type-strain genomes for metagenomic binning, comparative biology and taxonomic classification.</title>
        <authorList>
            <person name="Goeker M."/>
        </authorList>
    </citation>
    <scope>NUCLEOTIDE SEQUENCE [LARGE SCALE GENOMIC DNA]</scope>
    <source>
        <strain evidence="1 2">DSM 26407</strain>
    </source>
</reference>
<dbReference type="EMBL" id="QPJY01000002">
    <property type="protein sequence ID" value="RCX32008.1"/>
    <property type="molecule type" value="Genomic_DNA"/>
</dbReference>
<dbReference type="RefSeq" id="WP_114278833.1">
    <property type="nucleotide sequence ID" value="NZ_QPJY01000002.1"/>
</dbReference>
<evidence type="ECO:0000313" key="2">
    <source>
        <dbReference type="Proteomes" id="UP000252707"/>
    </source>
</evidence>
<accession>A0A369CFJ4</accession>
<keyword evidence="2" id="KW-1185">Reference proteome</keyword>
<comment type="caution">
    <text evidence="1">The sequence shown here is derived from an EMBL/GenBank/DDBJ whole genome shotgun (WGS) entry which is preliminary data.</text>
</comment>
<proteinExistence type="predicted"/>
<dbReference type="OrthoDB" id="9076234at2"/>
<name>A0A369CFJ4_9GAMM</name>
<protein>
    <submittedName>
        <fullName evidence="1">Uncharacterized protein</fullName>
    </submittedName>
</protein>
<gene>
    <name evidence="1" type="ORF">DFQ59_102358</name>
</gene>
<organism evidence="1 2">
    <name type="scientific">Thioalbus denitrificans</name>
    <dbReference type="NCBI Taxonomy" id="547122"/>
    <lineage>
        <taxon>Bacteria</taxon>
        <taxon>Pseudomonadati</taxon>
        <taxon>Pseudomonadota</taxon>
        <taxon>Gammaproteobacteria</taxon>
        <taxon>Chromatiales</taxon>
        <taxon>Ectothiorhodospiraceae</taxon>
        <taxon>Thioalbus</taxon>
    </lineage>
</organism>
<sequence>MPQSNELALSLAKLCADQTPANLPAFVETLNTLSPGPVFHHALTRGGWYRPGGVVSADGERVADSIGEWAEREAEGDVLRLLARYADDGLLATRLDGQTHYFVARLGEGPAEFLQLEVEELREVVDRPLVIPGWIPDNLGEFLDPFEYPRLEPRSVGNGHYQFRRLFDAAGLLGELETRHGSDLPVVRFVADWKSSSAGENAPLCEHWILALRDAVDRYGDTRLSVRPIPMDTDVPRLRLSEPSRGTQLANQIHAFDRSAGYPFAWYFWMLGSRRVPHELAAAVHRDLMGAFDYLPPRDLKVLGRWSAHPYCT</sequence>
<evidence type="ECO:0000313" key="1">
    <source>
        <dbReference type="EMBL" id="RCX32008.1"/>
    </source>
</evidence>
<dbReference type="AlphaFoldDB" id="A0A369CFJ4"/>
<dbReference type="Proteomes" id="UP000252707">
    <property type="component" value="Unassembled WGS sequence"/>
</dbReference>